<dbReference type="Pfam" id="PF04472">
    <property type="entry name" value="SepF"/>
    <property type="match status" value="1"/>
</dbReference>
<dbReference type="GO" id="GO:0000917">
    <property type="term" value="P:division septum assembly"/>
    <property type="evidence" value="ECO:0007669"/>
    <property type="project" value="UniProtKB-KW"/>
</dbReference>
<accession>A0A845QWM4</accession>
<evidence type="ECO:0000313" key="7">
    <source>
        <dbReference type="EMBL" id="NBI06905.1"/>
    </source>
</evidence>
<comment type="subunit">
    <text evidence="5">Homodimer. Interacts with FtsZ.</text>
</comment>
<dbReference type="EMBL" id="QXXA01000009">
    <property type="protein sequence ID" value="NBI06905.1"/>
    <property type="molecule type" value="Genomic_DNA"/>
</dbReference>
<dbReference type="RefSeq" id="WP_160197382.1">
    <property type="nucleotide sequence ID" value="NZ_QXXA01000009.1"/>
</dbReference>
<dbReference type="InterPro" id="IPR038594">
    <property type="entry name" value="SepF-like_sf"/>
</dbReference>
<evidence type="ECO:0000256" key="1">
    <source>
        <dbReference type="ARBA" id="ARBA00022618"/>
    </source>
</evidence>
<name>A0A845QWM4_9CLOT</name>
<comment type="caution">
    <text evidence="7">The sequence shown here is derived from an EMBL/GenBank/DDBJ whole genome shotgun (WGS) entry which is preliminary data.</text>
</comment>
<keyword evidence="3 5" id="KW-0131">Cell cycle</keyword>
<dbReference type="PANTHER" id="PTHR35798">
    <property type="entry name" value="CELL DIVISION PROTEIN SEPF"/>
    <property type="match status" value="1"/>
</dbReference>
<keyword evidence="5" id="KW-0963">Cytoplasm</keyword>
<feature type="compositionally biased region" description="Acidic residues" evidence="6">
    <location>
        <begin position="26"/>
        <end position="35"/>
    </location>
</feature>
<dbReference type="Gene3D" id="3.30.110.150">
    <property type="entry name" value="SepF-like protein"/>
    <property type="match status" value="1"/>
</dbReference>
<dbReference type="InterPro" id="IPR007561">
    <property type="entry name" value="Cell_div_SepF/SepF-rel"/>
</dbReference>
<comment type="similarity">
    <text evidence="5">Belongs to the SepF family.</text>
</comment>
<dbReference type="OrthoDB" id="9815206at2"/>
<evidence type="ECO:0000256" key="6">
    <source>
        <dbReference type="SAM" id="MobiDB-lite"/>
    </source>
</evidence>
<comment type="subcellular location">
    <subcellularLocation>
        <location evidence="5">Cytoplasm</location>
    </subcellularLocation>
    <text evidence="5">Localizes to the division site, in a FtsZ-dependent manner.</text>
</comment>
<keyword evidence="1 5" id="KW-0132">Cell division</keyword>
<dbReference type="InterPro" id="IPR023052">
    <property type="entry name" value="Cell_div_SepF"/>
</dbReference>
<dbReference type="AlphaFoldDB" id="A0A845QWM4"/>
<keyword evidence="8" id="KW-1185">Reference proteome</keyword>
<evidence type="ECO:0000256" key="4">
    <source>
        <dbReference type="ARBA" id="ARBA00044936"/>
    </source>
</evidence>
<evidence type="ECO:0000256" key="2">
    <source>
        <dbReference type="ARBA" id="ARBA00023210"/>
    </source>
</evidence>
<proteinExistence type="inferred from homology"/>
<evidence type="ECO:0000313" key="8">
    <source>
        <dbReference type="Proteomes" id="UP000467132"/>
    </source>
</evidence>
<gene>
    <name evidence="5" type="primary">sepF</name>
    <name evidence="7" type="ORF">D3Z33_08570</name>
</gene>
<organism evidence="7 8">
    <name type="scientific">Senegalia massiliensis</name>
    <dbReference type="NCBI Taxonomy" id="1720316"/>
    <lineage>
        <taxon>Bacteria</taxon>
        <taxon>Bacillati</taxon>
        <taxon>Bacillota</taxon>
        <taxon>Clostridia</taxon>
        <taxon>Eubacteriales</taxon>
        <taxon>Clostridiaceae</taxon>
        <taxon>Senegalia</taxon>
    </lineage>
</organism>
<dbReference type="HAMAP" id="MF_01197">
    <property type="entry name" value="SepF"/>
    <property type="match status" value="1"/>
</dbReference>
<dbReference type="GO" id="GO:0005737">
    <property type="term" value="C:cytoplasm"/>
    <property type="evidence" value="ECO:0007669"/>
    <property type="project" value="UniProtKB-SubCell"/>
</dbReference>
<dbReference type="Proteomes" id="UP000467132">
    <property type="component" value="Unassembled WGS sequence"/>
</dbReference>
<keyword evidence="2 5" id="KW-0717">Septation</keyword>
<dbReference type="PANTHER" id="PTHR35798:SF1">
    <property type="entry name" value="CELL DIVISION PROTEIN SEPF"/>
    <property type="match status" value="1"/>
</dbReference>
<evidence type="ECO:0000256" key="5">
    <source>
        <dbReference type="HAMAP-Rule" id="MF_01197"/>
    </source>
</evidence>
<dbReference type="GO" id="GO:0043093">
    <property type="term" value="P:FtsZ-dependent cytokinesis"/>
    <property type="evidence" value="ECO:0007669"/>
    <property type="project" value="UniProtKB-UniRule"/>
</dbReference>
<protein>
    <recommendedName>
        <fullName evidence="5">Cell division protein SepF</fullName>
    </recommendedName>
</protein>
<sequence>MAEKGSIFNKVKYFVGLEDLDEEYDDFDEEEEYVEEEKNSRRSTKQNKVFNIHTNNNMKLVIHEPEIYEDIAKAIDDVKSRKPVVLNLQQMEDDEKRKAFDFTSGAIYTLEGNIQKVAIDIFILAPSNVEVDGIMHEELKNKGIFPWQK</sequence>
<reference evidence="7 8" key="1">
    <citation type="submission" date="2018-08" db="EMBL/GenBank/DDBJ databases">
        <title>Murine metabolic-syndrome-specific gut microbial biobank.</title>
        <authorList>
            <person name="Liu C."/>
        </authorList>
    </citation>
    <scope>NUCLEOTIDE SEQUENCE [LARGE SCALE GENOMIC DNA]</scope>
    <source>
        <strain evidence="7 8">583</strain>
    </source>
</reference>
<comment type="function">
    <text evidence="4 5">Cell division protein that is part of the divisome complex and is recruited early to the Z-ring. Probably stimulates Z-ring formation, perhaps through the cross-linking of FtsZ protofilaments. Its function overlaps with FtsA.</text>
</comment>
<evidence type="ECO:0000256" key="3">
    <source>
        <dbReference type="ARBA" id="ARBA00023306"/>
    </source>
</evidence>
<feature type="region of interest" description="Disordered" evidence="6">
    <location>
        <begin position="26"/>
        <end position="46"/>
    </location>
</feature>